<evidence type="ECO:0000313" key="5">
    <source>
        <dbReference type="EMBL" id="KAK3321687.1"/>
    </source>
</evidence>
<protein>
    <recommendedName>
        <fullName evidence="3">Carboxylic ester hydrolase</fullName>
        <ecNumber evidence="3">3.1.1.-</ecNumber>
    </recommendedName>
</protein>
<feature type="domain" description="Carboxylesterase type B" evidence="4">
    <location>
        <begin position="33"/>
        <end position="368"/>
    </location>
</feature>
<evidence type="ECO:0000259" key="4">
    <source>
        <dbReference type="Pfam" id="PF00135"/>
    </source>
</evidence>
<dbReference type="GO" id="GO:0016787">
    <property type="term" value="F:hydrolase activity"/>
    <property type="evidence" value="ECO:0007669"/>
    <property type="project" value="UniProtKB-KW"/>
</dbReference>
<dbReference type="Pfam" id="PF00135">
    <property type="entry name" value="COesterase"/>
    <property type="match status" value="1"/>
</dbReference>
<evidence type="ECO:0000313" key="6">
    <source>
        <dbReference type="Proteomes" id="UP001283341"/>
    </source>
</evidence>
<organism evidence="5 6">
    <name type="scientific">Apodospora peruviana</name>
    <dbReference type="NCBI Taxonomy" id="516989"/>
    <lineage>
        <taxon>Eukaryota</taxon>
        <taxon>Fungi</taxon>
        <taxon>Dikarya</taxon>
        <taxon>Ascomycota</taxon>
        <taxon>Pezizomycotina</taxon>
        <taxon>Sordariomycetes</taxon>
        <taxon>Sordariomycetidae</taxon>
        <taxon>Sordariales</taxon>
        <taxon>Lasiosphaeriaceae</taxon>
        <taxon>Apodospora</taxon>
    </lineage>
</organism>
<reference evidence="5" key="1">
    <citation type="journal article" date="2023" name="Mol. Phylogenet. Evol.">
        <title>Genome-scale phylogeny and comparative genomics of the fungal order Sordariales.</title>
        <authorList>
            <person name="Hensen N."/>
            <person name="Bonometti L."/>
            <person name="Westerberg I."/>
            <person name="Brannstrom I.O."/>
            <person name="Guillou S."/>
            <person name="Cros-Aarteil S."/>
            <person name="Calhoun S."/>
            <person name="Haridas S."/>
            <person name="Kuo A."/>
            <person name="Mondo S."/>
            <person name="Pangilinan J."/>
            <person name="Riley R."/>
            <person name="LaButti K."/>
            <person name="Andreopoulos B."/>
            <person name="Lipzen A."/>
            <person name="Chen C."/>
            <person name="Yan M."/>
            <person name="Daum C."/>
            <person name="Ng V."/>
            <person name="Clum A."/>
            <person name="Steindorff A."/>
            <person name="Ohm R.A."/>
            <person name="Martin F."/>
            <person name="Silar P."/>
            <person name="Natvig D.O."/>
            <person name="Lalanne C."/>
            <person name="Gautier V."/>
            <person name="Ament-Velasquez S.L."/>
            <person name="Kruys A."/>
            <person name="Hutchinson M.I."/>
            <person name="Powell A.J."/>
            <person name="Barry K."/>
            <person name="Miller A.N."/>
            <person name="Grigoriev I.V."/>
            <person name="Debuchy R."/>
            <person name="Gladieux P."/>
            <person name="Hiltunen Thoren M."/>
            <person name="Johannesson H."/>
        </authorList>
    </citation>
    <scope>NUCLEOTIDE SEQUENCE</scope>
    <source>
        <strain evidence="5">CBS 118394</strain>
    </source>
</reference>
<dbReference type="EMBL" id="JAUEDM010000003">
    <property type="protein sequence ID" value="KAK3321687.1"/>
    <property type="molecule type" value="Genomic_DNA"/>
</dbReference>
<name>A0AAE0IBK7_9PEZI</name>
<dbReference type="InterPro" id="IPR019826">
    <property type="entry name" value="Carboxylesterase_B_AS"/>
</dbReference>
<proteinExistence type="inferred from homology"/>
<dbReference type="AlphaFoldDB" id="A0AAE0IBK7"/>
<dbReference type="InterPro" id="IPR029058">
    <property type="entry name" value="AB_hydrolase_fold"/>
</dbReference>
<keyword evidence="6" id="KW-1185">Reference proteome</keyword>
<accession>A0AAE0IBK7</accession>
<gene>
    <name evidence="5" type="ORF">B0H66DRAFT_574232</name>
</gene>
<dbReference type="InterPro" id="IPR002018">
    <property type="entry name" value="CarbesteraseB"/>
</dbReference>
<comment type="caution">
    <text evidence="5">The sequence shown here is derived from an EMBL/GenBank/DDBJ whole genome shotgun (WGS) entry which is preliminary data.</text>
</comment>
<sequence>MAFPAYTWHALERGFTGPRPVCEPCFPAVNYLTVHSSNGPITGHMASNTSCVVEYLGIPYVKPPVGHLRFASPERFIGTDSYEAATFGYDCPLTASKPVDYPGYTPQAQRVIGYFASAAGTPQSEDCLTLNIWSKPAANSHKNDKPVLVFFYGGRFTIGNTNSPFYNGRYLADAQDIVVVTVNYRLNVFGFPGAPGEIQNLGLRDQRAAVEWLRDNIQHFGGNTSKITISGQSSGGVGADYWAYAYRNDPIAHGIMAQSGNAFSFPFNTKSAQETNWNTVVSAVNCSRATAADTMVCMRQVAWPAIESAAAAIKPAKSNSVLRSIPAFWPKPDNDIVFDDYVSLTANGSFAKLPVLFGNTDNENAYYQIPAYAQGVIPTVAQVESFLLESFTCPVAYQAAARRDHGVASYAYRYFADWNNTRLYPTSGAYHGVDLHMIFGASADVSGLSASADQNQLTRLMQKAWFEFCNDPHSGLAKLGWPQFDPGARTLVQLGLNNSATVQFAYPSVYDAPCSTVTMGALATPV</sequence>
<dbReference type="SUPFAM" id="SSF53474">
    <property type="entry name" value="alpha/beta-Hydrolases"/>
    <property type="match status" value="1"/>
</dbReference>
<reference evidence="5" key="2">
    <citation type="submission" date="2023-06" db="EMBL/GenBank/DDBJ databases">
        <authorList>
            <consortium name="Lawrence Berkeley National Laboratory"/>
            <person name="Haridas S."/>
            <person name="Hensen N."/>
            <person name="Bonometti L."/>
            <person name="Westerberg I."/>
            <person name="Brannstrom I.O."/>
            <person name="Guillou S."/>
            <person name="Cros-Aarteil S."/>
            <person name="Calhoun S."/>
            <person name="Kuo A."/>
            <person name="Mondo S."/>
            <person name="Pangilinan J."/>
            <person name="Riley R."/>
            <person name="Labutti K."/>
            <person name="Andreopoulos B."/>
            <person name="Lipzen A."/>
            <person name="Chen C."/>
            <person name="Yanf M."/>
            <person name="Daum C."/>
            <person name="Ng V."/>
            <person name="Clum A."/>
            <person name="Steindorff A."/>
            <person name="Ohm R."/>
            <person name="Martin F."/>
            <person name="Silar P."/>
            <person name="Natvig D."/>
            <person name="Lalanne C."/>
            <person name="Gautier V."/>
            <person name="Ament-Velasquez S.L."/>
            <person name="Kruys A."/>
            <person name="Hutchinson M.I."/>
            <person name="Powell A.J."/>
            <person name="Barry K."/>
            <person name="Miller A.N."/>
            <person name="Grigoriev I.V."/>
            <person name="Debuchy R."/>
            <person name="Gladieux P."/>
            <person name="Thoren M.H."/>
            <person name="Johannesson H."/>
        </authorList>
    </citation>
    <scope>NUCLEOTIDE SEQUENCE</scope>
    <source>
        <strain evidence="5">CBS 118394</strain>
    </source>
</reference>
<keyword evidence="2 3" id="KW-0378">Hydrolase</keyword>
<evidence type="ECO:0000256" key="3">
    <source>
        <dbReference type="RuleBase" id="RU361235"/>
    </source>
</evidence>
<dbReference type="Proteomes" id="UP001283341">
    <property type="component" value="Unassembled WGS sequence"/>
</dbReference>
<dbReference type="EC" id="3.1.1.-" evidence="3"/>
<dbReference type="PANTHER" id="PTHR11559">
    <property type="entry name" value="CARBOXYLESTERASE"/>
    <property type="match status" value="1"/>
</dbReference>
<comment type="similarity">
    <text evidence="1 3">Belongs to the type-B carboxylesterase/lipase family.</text>
</comment>
<dbReference type="InterPro" id="IPR050309">
    <property type="entry name" value="Type-B_Carboxylest/Lipase"/>
</dbReference>
<dbReference type="PROSITE" id="PS00122">
    <property type="entry name" value="CARBOXYLESTERASE_B_1"/>
    <property type="match status" value="1"/>
</dbReference>
<evidence type="ECO:0000256" key="1">
    <source>
        <dbReference type="ARBA" id="ARBA00005964"/>
    </source>
</evidence>
<dbReference type="Gene3D" id="3.40.50.1820">
    <property type="entry name" value="alpha/beta hydrolase"/>
    <property type="match status" value="2"/>
</dbReference>
<evidence type="ECO:0000256" key="2">
    <source>
        <dbReference type="ARBA" id="ARBA00022801"/>
    </source>
</evidence>